<dbReference type="InterPro" id="IPR006175">
    <property type="entry name" value="YjgF/YER057c/UK114"/>
</dbReference>
<dbReference type="EMBL" id="SAWY01000003">
    <property type="protein sequence ID" value="TPH18614.1"/>
    <property type="molecule type" value="Genomic_DNA"/>
</dbReference>
<dbReference type="InterPro" id="IPR035709">
    <property type="entry name" value="YoaB-like"/>
</dbReference>
<reference evidence="2 3" key="1">
    <citation type="submission" date="2019-01" db="EMBL/GenBank/DDBJ databases">
        <title>Litorilituus lipolytica sp. nov., isolated from intertidal sand of the Yellow Sea in China.</title>
        <authorList>
            <person name="Liu A."/>
        </authorList>
    </citation>
    <scope>NUCLEOTIDE SEQUENCE [LARGE SCALE GENOMIC DNA]</scope>
    <source>
        <strain evidence="2 3">RZ04</strain>
    </source>
</reference>
<dbReference type="RefSeq" id="WP_140601472.1">
    <property type="nucleotide sequence ID" value="NZ_SAWY01000003.1"/>
</dbReference>
<dbReference type="Gene3D" id="3.30.1330.40">
    <property type="entry name" value="RutC-like"/>
    <property type="match status" value="1"/>
</dbReference>
<dbReference type="PROSITE" id="PS01094">
    <property type="entry name" value="UPF0076"/>
    <property type="match status" value="1"/>
</dbReference>
<proteinExistence type="inferred from homology"/>
<dbReference type="PANTHER" id="PTHR47328:SF1">
    <property type="entry name" value="RUTC FAMILY PROTEIN YOAB"/>
    <property type="match status" value="1"/>
</dbReference>
<organism evidence="2 3">
    <name type="scientific">Litorilituus lipolyticus</name>
    <dbReference type="NCBI Taxonomy" id="2491017"/>
    <lineage>
        <taxon>Bacteria</taxon>
        <taxon>Pseudomonadati</taxon>
        <taxon>Pseudomonadota</taxon>
        <taxon>Gammaproteobacteria</taxon>
        <taxon>Alteromonadales</taxon>
        <taxon>Colwelliaceae</taxon>
        <taxon>Litorilituus</taxon>
    </lineage>
</organism>
<keyword evidence="3" id="KW-1185">Reference proteome</keyword>
<evidence type="ECO:0000256" key="1">
    <source>
        <dbReference type="ARBA" id="ARBA00010552"/>
    </source>
</evidence>
<dbReference type="SUPFAM" id="SSF55298">
    <property type="entry name" value="YjgF-like"/>
    <property type="match status" value="1"/>
</dbReference>
<sequence>MTIERLETKQRMSRIVKHNGTIYLCGQVAADASKGITEQTQTMLDKVDALLAQAGSDREHILSATIYVKDMSYFSDMNAVWDAWIPEGHAPARACVAAKMAREALLVEISVVAAEIKPCC</sequence>
<dbReference type="AlphaFoldDB" id="A0A502L643"/>
<dbReference type="InterPro" id="IPR035959">
    <property type="entry name" value="RutC-like_sf"/>
</dbReference>
<evidence type="ECO:0000313" key="3">
    <source>
        <dbReference type="Proteomes" id="UP000315303"/>
    </source>
</evidence>
<dbReference type="OrthoDB" id="6899345at2"/>
<dbReference type="PANTHER" id="PTHR47328">
    <property type="match status" value="1"/>
</dbReference>
<dbReference type="Pfam" id="PF01042">
    <property type="entry name" value="Ribonuc_L-PSP"/>
    <property type="match status" value="1"/>
</dbReference>
<dbReference type="InterPro" id="IPR019897">
    <property type="entry name" value="RidA_CS"/>
</dbReference>
<protein>
    <submittedName>
        <fullName evidence="2">RidA family protein</fullName>
    </submittedName>
</protein>
<evidence type="ECO:0000313" key="2">
    <source>
        <dbReference type="EMBL" id="TPH18614.1"/>
    </source>
</evidence>
<name>A0A502L643_9GAMM</name>
<comment type="caution">
    <text evidence="2">The sequence shown here is derived from an EMBL/GenBank/DDBJ whole genome shotgun (WGS) entry which is preliminary data.</text>
</comment>
<comment type="similarity">
    <text evidence="1">Belongs to the RutC family.</text>
</comment>
<dbReference type="CDD" id="cd06150">
    <property type="entry name" value="YjgF_YER057c_UK114_like_2"/>
    <property type="match status" value="1"/>
</dbReference>
<accession>A0A502L643</accession>
<gene>
    <name evidence="2" type="ORF">EPA86_02380</name>
</gene>
<dbReference type="Proteomes" id="UP000315303">
    <property type="component" value="Unassembled WGS sequence"/>
</dbReference>